<feature type="transmembrane region" description="Helical" evidence="10">
    <location>
        <begin position="533"/>
        <end position="557"/>
    </location>
</feature>
<dbReference type="Pfam" id="PF03547">
    <property type="entry name" value="Mem_trans"/>
    <property type="match status" value="1"/>
</dbReference>
<name>A0A0S4IZH0_BODSA</name>
<evidence type="ECO:0000256" key="7">
    <source>
        <dbReference type="ARBA" id="ARBA00025100"/>
    </source>
</evidence>
<dbReference type="EMBL" id="CYKH01000696">
    <property type="protein sequence ID" value="CUG20195.1"/>
    <property type="molecule type" value="Genomic_DNA"/>
</dbReference>
<dbReference type="GO" id="GO:0016020">
    <property type="term" value="C:membrane"/>
    <property type="evidence" value="ECO:0007669"/>
    <property type="project" value="UniProtKB-SubCell"/>
</dbReference>
<dbReference type="Proteomes" id="UP000051952">
    <property type="component" value="Unassembled WGS sequence"/>
</dbReference>
<keyword evidence="5 10" id="KW-1133">Transmembrane helix</keyword>
<dbReference type="VEuPathDB" id="TriTrypDB:BSAL_75705"/>
<feature type="transmembrane region" description="Helical" evidence="10">
    <location>
        <begin position="72"/>
        <end position="98"/>
    </location>
</feature>
<evidence type="ECO:0000256" key="3">
    <source>
        <dbReference type="ARBA" id="ARBA00022448"/>
    </source>
</evidence>
<evidence type="ECO:0000256" key="4">
    <source>
        <dbReference type="ARBA" id="ARBA00022692"/>
    </source>
</evidence>
<dbReference type="GO" id="GO:0012505">
    <property type="term" value="C:endomembrane system"/>
    <property type="evidence" value="ECO:0007669"/>
    <property type="project" value="UniProtKB-SubCell"/>
</dbReference>
<feature type="transmembrane region" description="Helical" evidence="10">
    <location>
        <begin position="425"/>
        <end position="446"/>
    </location>
</feature>
<comment type="function">
    <text evidence="7">Involved in cellular auxin homeostasis by regulating auxin metabolism. Regulates intracellular auxin accumulation at the endoplasmic reticulum and thus auxin availability for nuclear auxin signaling.</text>
</comment>
<dbReference type="PANTHER" id="PTHR31651">
    <property type="match status" value="1"/>
</dbReference>
<feature type="transmembrane region" description="Helical" evidence="10">
    <location>
        <begin position="399"/>
        <end position="419"/>
    </location>
</feature>
<feature type="compositionally biased region" description="Polar residues" evidence="9">
    <location>
        <begin position="297"/>
        <end position="313"/>
    </location>
</feature>
<protein>
    <submittedName>
        <fullName evidence="11">Membrane transporter, putative</fullName>
    </submittedName>
</protein>
<evidence type="ECO:0000256" key="5">
    <source>
        <dbReference type="ARBA" id="ARBA00022989"/>
    </source>
</evidence>
<evidence type="ECO:0000256" key="10">
    <source>
        <dbReference type="SAM" id="Phobius"/>
    </source>
</evidence>
<comment type="similarity">
    <text evidence="8">Belongs to the auxin efflux carrier (TC 2.A.69.2) family.</text>
</comment>
<evidence type="ECO:0000256" key="6">
    <source>
        <dbReference type="ARBA" id="ARBA00023136"/>
    </source>
</evidence>
<sequence>MPLIETISLTTVTVLKVLMASVLGSGISFAVSEQSIKDVNFLNGNLFSPCFALSNLIATLSVDLVKQSWVMFMFAFVTLITAQSVGFLCSYACCSATWMPLATQESAVGLDGMPVRTFMWKKLKQAVTTASPKDYQPLYCITLGTINTGNFPLGLLMSLVGNISWYNTADYNKSLSIVFVYSGLWTIFIWSFGLWAVRSGAKRRNLAHQMLRCSSQEELLNIERYSTRRSAGVSNVVNDSLTQQMIDVQPATTFPSTRCEQEISDTTKRMSLTSSRTAATYGVFDCAGVALDHKKTSPTIQQQASPPKTPTSASDHKGAEKAPLIPTPTTPDLPDNNVPVAAFETNIESAAGEATMISTTMQSSCAAPSESFSSSSTMPPPPPPPRHAEIAKKISRMNLPIVGSVLGIIIALVPGLQWFFHTPPFQVVIGGIGLIGAGCVPVSLLLMGANLTAGGVKPLLKIDPRFLLVGTIAKTMVLPAINIGLFFLCDYVGLLPEDRVIRIAVWVEIISPSPVMATVICRLEDYMAECATGLLLVQYIVATFTTTMWLSIFLHLYPN</sequence>
<comment type="subcellular location">
    <subcellularLocation>
        <location evidence="2">Endomembrane system</location>
    </subcellularLocation>
    <subcellularLocation>
        <location evidence="1">Membrane</location>
        <topology evidence="1">Multi-pass membrane protein</topology>
    </subcellularLocation>
</comment>
<feature type="transmembrane region" description="Helical" evidence="10">
    <location>
        <begin position="46"/>
        <end position="65"/>
    </location>
</feature>
<dbReference type="AlphaFoldDB" id="A0A0S4IZH0"/>
<feature type="region of interest" description="Disordered" evidence="9">
    <location>
        <begin position="295"/>
        <end position="335"/>
    </location>
</feature>
<keyword evidence="3" id="KW-0813">Transport</keyword>
<proteinExistence type="inferred from homology"/>
<feature type="transmembrane region" description="Helical" evidence="10">
    <location>
        <begin position="466"/>
        <end position="488"/>
    </location>
</feature>
<dbReference type="InterPro" id="IPR045033">
    <property type="entry name" value="PILS1/3/4/5/7"/>
</dbReference>
<evidence type="ECO:0000256" key="1">
    <source>
        <dbReference type="ARBA" id="ARBA00004141"/>
    </source>
</evidence>
<keyword evidence="4 10" id="KW-0812">Transmembrane</keyword>
<feature type="compositionally biased region" description="Low complexity" evidence="9">
    <location>
        <begin position="366"/>
        <end position="377"/>
    </location>
</feature>
<gene>
    <name evidence="11" type="ORF">BSAL_75705</name>
</gene>
<evidence type="ECO:0000256" key="8">
    <source>
        <dbReference type="ARBA" id="ARBA00025752"/>
    </source>
</evidence>
<feature type="region of interest" description="Disordered" evidence="9">
    <location>
        <begin position="366"/>
        <end position="386"/>
    </location>
</feature>
<reference evidence="12" key="1">
    <citation type="submission" date="2015-09" db="EMBL/GenBank/DDBJ databases">
        <authorList>
            <consortium name="Pathogen Informatics"/>
        </authorList>
    </citation>
    <scope>NUCLEOTIDE SEQUENCE [LARGE SCALE GENOMIC DNA]</scope>
    <source>
        <strain evidence="12">Lake Konstanz</strain>
    </source>
</reference>
<keyword evidence="12" id="KW-1185">Reference proteome</keyword>
<dbReference type="PANTHER" id="PTHR31651:SF33">
    <property type="entry name" value="PROTEIN PIN-LIKES 1"/>
    <property type="match status" value="1"/>
</dbReference>
<evidence type="ECO:0000256" key="2">
    <source>
        <dbReference type="ARBA" id="ARBA00004308"/>
    </source>
</evidence>
<dbReference type="OrthoDB" id="191139at2759"/>
<dbReference type="GO" id="GO:0055085">
    <property type="term" value="P:transmembrane transport"/>
    <property type="evidence" value="ECO:0007669"/>
    <property type="project" value="InterPro"/>
</dbReference>
<evidence type="ECO:0000313" key="11">
    <source>
        <dbReference type="EMBL" id="CUG20195.1"/>
    </source>
</evidence>
<dbReference type="InterPro" id="IPR004776">
    <property type="entry name" value="Mem_transp_PIN-like"/>
</dbReference>
<organism evidence="11 12">
    <name type="scientific">Bodo saltans</name>
    <name type="common">Flagellated protozoan</name>
    <dbReference type="NCBI Taxonomy" id="75058"/>
    <lineage>
        <taxon>Eukaryota</taxon>
        <taxon>Discoba</taxon>
        <taxon>Euglenozoa</taxon>
        <taxon>Kinetoplastea</taxon>
        <taxon>Metakinetoplastina</taxon>
        <taxon>Eubodonida</taxon>
        <taxon>Bodonidae</taxon>
        <taxon>Bodo</taxon>
    </lineage>
</organism>
<evidence type="ECO:0000256" key="9">
    <source>
        <dbReference type="SAM" id="MobiDB-lite"/>
    </source>
</evidence>
<evidence type="ECO:0000313" key="12">
    <source>
        <dbReference type="Proteomes" id="UP000051952"/>
    </source>
</evidence>
<keyword evidence="6 10" id="KW-0472">Membrane</keyword>
<accession>A0A0S4IZH0</accession>
<feature type="transmembrane region" description="Helical" evidence="10">
    <location>
        <begin position="175"/>
        <end position="197"/>
    </location>
</feature>